<organism evidence="9 10">
    <name type="scientific">Nocardioides cavernaquae</name>
    <dbReference type="NCBI Taxonomy" id="2321396"/>
    <lineage>
        <taxon>Bacteria</taxon>
        <taxon>Bacillati</taxon>
        <taxon>Actinomycetota</taxon>
        <taxon>Actinomycetes</taxon>
        <taxon>Propionibacteriales</taxon>
        <taxon>Nocardioidaceae</taxon>
        <taxon>Nocardioides</taxon>
    </lineage>
</organism>
<dbReference type="OrthoDB" id="9814591at2"/>
<feature type="site" description="Important for catalytic activity" evidence="7">
    <location>
        <position position="271"/>
    </location>
</feature>
<dbReference type="HAMAP" id="MF_02065">
    <property type="entry name" value="MltG"/>
    <property type="match status" value="1"/>
</dbReference>
<evidence type="ECO:0000256" key="5">
    <source>
        <dbReference type="ARBA" id="ARBA00023239"/>
    </source>
</evidence>
<comment type="catalytic activity">
    <reaction evidence="7">
        <text>a peptidoglycan chain = a peptidoglycan chain with N-acetyl-1,6-anhydromuramyl-[peptide] at the reducing end + a peptidoglycan chain with N-acetylglucosamine at the non-reducing end.</text>
        <dbReference type="EC" id="4.2.2.29"/>
    </reaction>
</comment>
<comment type="function">
    <text evidence="7">Functions as a peptidoglycan terminase that cleaves nascent peptidoglycan strands endolytically to terminate their elongation.</text>
</comment>
<dbReference type="Gene3D" id="3.30.160.60">
    <property type="entry name" value="Classic Zinc Finger"/>
    <property type="match status" value="1"/>
</dbReference>
<dbReference type="GO" id="GO:0005886">
    <property type="term" value="C:plasma membrane"/>
    <property type="evidence" value="ECO:0007669"/>
    <property type="project" value="UniProtKB-SubCell"/>
</dbReference>
<reference evidence="10" key="1">
    <citation type="submission" date="2018-09" db="EMBL/GenBank/DDBJ databases">
        <authorList>
            <person name="Zhu H."/>
        </authorList>
    </citation>
    <scope>NUCLEOTIDE SEQUENCE [LARGE SCALE GENOMIC DNA]</scope>
    <source>
        <strain evidence="10">K1W22B-1</strain>
    </source>
</reference>
<keyword evidence="2 7" id="KW-0812">Transmembrane</keyword>
<dbReference type="GO" id="GO:0009252">
    <property type="term" value="P:peptidoglycan biosynthetic process"/>
    <property type="evidence" value="ECO:0007669"/>
    <property type="project" value="UniProtKB-UniRule"/>
</dbReference>
<evidence type="ECO:0000256" key="6">
    <source>
        <dbReference type="ARBA" id="ARBA00023316"/>
    </source>
</evidence>
<name>A0A3A5H9S3_9ACTN</name>
<comment type="similarity">
    <text evidence="7">Belongs to the transglycosylase MltG family.</text>
</comment>
<dbReference type="NCBIfam" id="TIGR00247">
    <property type="entry name" value="endolytic transglycosylase MltG"/>
    <property type="match status" value="1"/>
</dbReference>
<dbReference type="EMBL" id="QYRP01000002">
    <property type="protein sequence ID" value="RJS47373.1"/>
    <property type="molecule type" value="Genomic_DNA"/>
</dbReference>
<keyword evidence="10" id="KW-1185">Reference proteome</keyword>
<dbReference type="PANTHER" id="PTHR30518:SF2">
    <property type="entry name" value="ENDOLYTIC MUREIN TRANSGLYCOSYLASE"/>
    <property type="match status" value="1"/>
</dbReference>
<dbReference type="GO" id="GO:0071555">
    <property type="term" value="P:cell wall organization"/>
    <property type="evidence" value="ECO:0007669"/>
    <property type="project" value="UniProtKB-KW"/>
</dbReference>
<evidence type="ECO:0000256" key="7">
    <source>
        <dbReference type="HAMAP-Rule" id="MF_02065"/>
    </source>
</evidence>
<dbReference type="Gene3D" id="3.30.1490.480">
    <property type="entry name" value="Endolytic murein transglycosylase"/>
    <property type="match status" value="1"/>
</dbReference>
<keyword evidence="3 7" id="KW-1133">Transmembrane helix</keyword>
<feature type="compositionally biased region" description="Basic and acidic residues" evidence="8">
    <location>
        <begin position="1"/>
        <end position="18"/>
    </location>
</feature>
<sequence length="404" mass="43441">MTDEQRPDEQRPDEHSTETDLAGALGLSEHGHRRGEAPARKRAGAGCILLLVLVLLMGGVAWVGLTKGVDWARDQFAAPADYPGPGTDPVLVQVEAGDTADQIGQTLKKAGVVASAGAYIDYARAHEVASATIQVGYYEVKKKMSAAEAFTALTDPRNIRTDRVAVPEGLRVVDVVDLLVKNTEFTKREFNRVLARPASIGLPAYAGGKAEGYLFPATYAFSPDAKPVDMLKAMVDRWKQAAADVDLEGSAKKLGYTPHQLMTIASLVEAEGRGDDMPKIARAILNRLEGPGDKGGTNGLLQIDATVNYALNRKGTITVLDGDRARAASSPYSTYAHVGLPPGPIEAPGDAALEAAAHPATGDWYFWVTVNLKTGETKFASTYAEHNRNVEEYREYCRTQSDRC</sequence>
<keyword evidence="4 7" id="KW-0472">Membrane</keyword>
<evidence type="ECO:0000313" key="10">
    <source>
        <dbReference type="Proteomes" id="UP000276542"/>
    </source>
</evidence>
<evidence type="ECO:0000256" key="3">
    <source>
        <dbReference type="ARBA" id="ARBA00022989"/>
    </source>
</evidence>
<evidence type="ECO:0000256" key="2">
    <source>
        <dbReference type="ARBA" id="ARBA00022692"/>
    </source>
</evidence>
<feature type="transmembrane region" description="Helical" evidence="7">
    <location>
        <begin position="43"/>
        <end position="65"/>
    </location>
</feature>
<dbReference type="AlphaFoldDB" id="A0A3A5H9S3"/>
<evidence type="ECO:0000256" key="8">
    <source>
        <dbReference type="SAM" id="MobiDB-lite"/>
    </source>
</evidence>
<accession>A0A3A5H9S3</accession>
<comment type="subcellular location">
    <subcellularLocation>
        <location evidence="7">Cell membrane</location>
        <topology evidence="7">Single-pass membrane protein</topology>
    </subcellularLocation>
</comment>
<feature type="region of interest" description="Disordered" evidence="8">
    <location>
        <begin position="1"/>
        <end position="38"/>
    </location>
</feature>
<keyword evidence="5 7" id="KW-0456">Lyase</keyword>
<evidence type="ECO:0000313" key="9">
    <source>
        <dbReference type="EMBL" id="RJS47373.1"/>
    </source>
</evidence>
<dbReference type="PANTHER" id="PTHR30518">
    <property type="entry name" value="ENDOLYTIC MUREIN TRANSGLYCOSYLASE"/>
    <property type="match status" value="1"/>
</dbReference>
<dbReference type="InterPro" id="IPR003770">
    <property type="entry name" value="MLTG-like"/>
</dbReference>
<evidence type="ECO:0000256" key="1">
    <source>
        <dbReference type="ARBA" id="ARBA00022475"/>
    </source>
</evidence>
<dbReference type="RefSeq" id="WP_120061339.1">
    <property type="nucleotide sequence ID" value="NZ_QYRP01000002.1"/>
</dbReference>
<dbReference type="Proteomes" id="UP000276542">
    <property type="component" value="Unassembled WGS sequence"/>
</dbReference>
<evidence type="ECO:0000256" key="4">
    <source>
        <dbReference type="ARBA" id="ARBA00023136"/>
    </source>
</evidence>
<dbReference type="GO" id="GO:0008932">
    <property type="term" value="F:lytic endotransglycosylase activity"/>
    <property type="evidence" value="ECO:0007669"/>
    <property type="project" value="UniProtKB-UniRule"/>
</dbReference>
<keyword evidence="6 7" id="KW-0961">Cell wall biogenesis/degradation</keyword>
<protein>
    <recommendedName>
        <fullName evidence="7">Endolytic murein transglycosylase</fullName>
        <ecNumber evidence="7">4.2.2.29</ecNumber>
    </recommendedName>
    <alternativeName>
        <fullName evidence="7">Peptidoglycan lytic transglycosylase</fullName>
    </alternativeName>
    <alternativeName>
        <fullName evidence="7">Peptidoglycan polymerization terminase</fullName>
    </alternativeName>
</protein>
<keyword evidence="1 7" id="KW-1003">Cell membrane</keyword>
<dbReference type="Pfam" id="PF02618">
    <property type="entry name" value="YceG"/>
    <property type="match status" value="1"/>
</dbReference>
<gene>
    <name evidence="7 9" type="primary">mltG</name>
    <name evidence="9" type="ORF">D4739_14880</name>
</gene>
<comment type="caution">
    <text evidence="9">The sequence shown here is derived from an EMBL/GenBank/DDBJ whole genome shotgun (WGS) entry which is preliminary data.</text>
</comment>
<dbReference type="EC" id="4.2.2.29" evidence="7"/>
<proteinExistence type="inferred from homology"/>